<dbReference type="AlphaFoldDB" id="A0A0S4M3E7"/>
<protein>
    <submittedName>
        <fullName evidence="1">Uncharacterized protein</fullName>
    </submittedName>
</protein>
<organism evidence="1 2">
    <name type="scientific">Candidatus Ichthyocystis hellenicum</name>
    <dbReference type="NCBI Taxonomy" id="1561003"/>
    <lineage>
        <taxon>Bacteria</taxon>
        <taxon>Pseudomonadati</taxon>
        <taxon>Pseudomonadota</taxon>
        <taxon>Betaproteobacteria</taxon>
        <taxon>Burkholderiales</taxon>
        <taxon>Candidatus Ichthyocystis</taxon>
    </lineage>
</organism>
<gene>
    <name evidence="1" type="ORF">Ark11_1495</name>
</gene>
<dbReference type="Proteomes" id="UP000198651">
    <property type="component" value="Chromosome I"/>
</dbReference>
<sequence>MIYGDLRIAGAQNYEDQGETSSSITNNTEILLPIYSSCLNRLSRHIEINLAKTIIEDELEKINYIWNELSHAKSLNSEEKCILARNATTKLSAYLSGDTYLIPEGYNLCEVALEVEEGIEFDEEEMETEVQLEGGVLGIESEDALIKNNELFLCFLERINAENTEDNNGKFILENVSIINTIAETHIDHVGCDISTIIGSILDSLISAASKDYSLSSLEEVLSMLIDNGLHKSPVLISEHTKIKEIIRCYVDKYQLKYIEERVNVPSAPVMLCMMSRSIGEICGQNKFTKFILDLPGKNNRPSLYDSFASCQFSDTVKSITCASIPFDFWNLLSQILSKQKQEQKDGSFAKDIKTLLAIQSSSNTELGKIINRKIMTAASEQREFLDTAFVNAIVSAIEHKSPVSMTDANNHNYISPNAARIDPKSLEKLIFLELFIEGYCTNQSRISKYSSLLLSKLSLKTENTSVKVLSHSEKLLKYFKHPQCPEISSNLHIKFNSKIDDLSQKIVLFLEETKKTEPGCTKSFFTNLLSLLEEVSVELIHLPDSPTSFEKLIEKSIQSVSSEEVIILTGKFLSSKWMKIAKKTITKLGKTSKSLLPQETLDMISKFEKIILKNLPSSMTLRKSKVLFHEEKFDESEVKNTVLSVLGFSYCSEYSHSYHHRNNLPVSYVRMVQNVLLPSTSSDILEELIVNGVKYKLPVTLLKDLDRSSYKIGEDKILRSKIVGVEEKYEQDIQLELGVQFIEGAIKLGLSKEAIEVAASLMNQYTAAVMLNAGWVPNHIMFPLKSGLGIAPMLSEDTIFTLERSTSGEHIIKASISGHGKILHAQEKELIDITKNREGYIKNIIAIAPTEHELSSIVNEIELKSNIELRIKQDGSVEVIKVRYELPNLCPEKISKICNSNEVRPYLHF</sequence>
<evidence type="ECO:0000313" key="1">
    <source>
        <dbReference type="EMBL" id="CUT18293.1"/>
    </source>
</evidence>
<proteinExistence type="predicted"/>
<dbReference type="RefSeq" id="WP_092490674.1">
    <property type="nucleotide sequence ID" value="NZ_LN906597.1"/>
</dbReference>
<evidence type="ECO:0000313" key="2">
    <source>
        <dbReference type="Proteomes" id="UP000198651"/>
    </source>
</evidence>
<name>A0A0S4M3E7_9BURK</name>
<keyword evidence="2" id="KW-1185">Reference proteome</keyword>
<reference evidence="2" key="1">
    <citation type="submission" date="2015-11" db="EMBL/GenBank/DDBJ databases">
        <authorList>
            <person name="Seth-Smith H.M.B."/>
        </authorList>
    </citation>
    <scope>NUCLEOTIDE SEQUENCE [LARGE SCALE GENOMIC DNA]</scope>
    <source>
        <strain evidence="2">2013Ark11</strain>
    </source>
</reference>
<accession>A0A0S4M3E7</accession>
<dbReference type="EMBL" id="LN906597">
    <property type="protein sequence ID" value="CUT18293.1"/>
    <property type="molecule type" value="Genomic_DNA"/>
</dbReference>